<dbReference type="SUPFAM" id="SSF56322">
    <property type="entry name" value="ADC synthase"/>
    <property type="match status" value="1"/>
</dbReference>
<dbReference type="InterPro" id="IPR015890">
    <property type="entry name" value="Chorismate_C"/>
</dbReference>
<dbReference type="InterPro" id="IPR036038">
    <property type="entry name" value="Aminotransferase-like"/>
</dbReference>
<dbReference type="EMBL" id="JBHTKJ010000059">
    <property type="protein sequence ID" value="MFD1040098.1"/>
    <property type="molecule type" value="Genomic_DNA"/>
</dbReference>
<keyword evidence="3" id="KW-1185">Reference proteome</keyword>
<dbReference type="PANTHER" id="PTHR11236">
    <property type="entry name" value="AMINOBENZOATE/ANTHRANILATE SYNTHASE"/>
    <property type="match status" value="1"/>
</dbReference>
<dbReference type="NCBIfam" id="TIGR00553">
    <property type="entry name" value="pabB"/>
    <property type="match status" value="1"/>
</dbReference>
<dbReference type="InterPro" id="IPR043132">
    <property type="entry name" value="BCAT-like_C"/>
</dbReference>
<organism evidence="2 3">
    <name type="scientific">Virgibacillus byunsanensis</name>
    <dbReference type="NCBI Taxonomy" id="570945"/>
    <lineage>
        <taxon>Bacteria</taxon>
        <taxon>Bacillati</taxon>
        <taxon>Bacillota</taxon>
        <taxon>Bacilli</taxon>
        <taxon>Bacillales</taxon>
        <taxon>Bacillaceae</taxon>
        <taxon>Virgibacillus</taxon>
    </lineage>
</organism>
<name>A0ABW3LPS7_9BACI</name>
<dbReference type="Proteomes" id="UP001597040">
    <property type="component" value="Unassembled WGS sequence"/>
</dbReference>
<dbReference type="EC" id="2.6.1.85" evidence="2"/>
<comment type="caution">
    <text evidence="2">The sequence shown here is derived from an EMBL/GenBank/DDBJ whole genome shotgun (WGS) entry which is preliminary data.</text>
</comment>
<dbReference type="PRINTS" id="PR00095">
    <property type="entry name" value="ANTSNTHASEI"/>
</dbReference>
<sequence>MKEPVSPSLYFDFINYKGKRHSLLFQNPCKIVAASNIEDVQPAFQEIQNAVDEGYYAAGYLSYEAAPAFDQAFHVHKNQKMPLLWFGIFDTPVEESLESNTGEFHTSEWIPKTSVGEYNKYISKIKDYIEQGDTYQVNYTIRMESEFEGDPISFYNQLVQAQSANYSAYLDTGDFTILSASPELFFHMKDGKVTTKPMKGTVGRGKTPNEDSLNADWLYRSVKNRAENVMIVDLLRNDLGMIANPGTVHVPNLFSIEKYPTVYQMTSTVIAEVAPDKSLYDIFKALFPCGSITGAPKISTMKIIKELETSPREVYCGAIGFITPDKEATFNVPIRTVFIDHQNGVAQYGVGGGITWDSTNEEEYKELLIKAKVLHEKRQDFQLIETFGLYNGTYLVFDNHVERLKKSADYFQFDLDIELIKEKLLDVAKNRNKGSWKVRLLVDKNGSSIIEESESFPFQKPIHVALAKEPIEKRDIFLYHKTTNRTIFENSKKQFPDAFDVLLWNEDQEITEFTMGNVVVELAGKLYTPPVDSGLLPGTYRKALIDQGTITERKIMLEELKSCKKVWFINSVREWVATRFIG</sequence>
<proteinExistence type="predicted"/>
<keyword evidence="2" id="KW-0032">Aminotransferase</keyword>
<evidence type="ECO:0000259" key="1">
    <source>
        <dbReference type="Pfam" id="PF00425"/>
    </source>
</evidence>
<dbReference type="Gene3D" id="3.30.470.10">
    <property type="match status" value="1"/>
</dbReference>
<dbReference type="InterPro" id="IPR019999">
    <property type="entry name" value="Anth_synth_I-like"/>
</dbReference>
<dbReference type="Pfam" id="PF01063">
    <property type="entry name" value="Aminotran_4"/>
    <property type="match status" value="1"/>
</dbReference>
<reference evidence="3" key="1">
    <citation type="journal article" date="2019" name="Int. J. Syst. Evol. Microbiol.">
        <title>The Global Catalogue of Microorganisms (GCM) 10K type strain sequencing project: providing services to taxonomists for standard genome sequencing and annotation.</title>
        <authorList>
            <consortium name="The Broad Institute Genomics Platform"/>
            <consortium name="The Broad Institute Genome Sequencing Center for Infectious Disease"/>
            <person name="Wu L."/>
            <person name="Ma J."/>
        </authorList>
    </citation>
    <scope>NUCLEOTIDE SEQUENCE [LARGE SCALE GENOMIC DNA]</scope>
    <source>
        <strain evidence="3">CCUG 56754</strain>
    </source>
</reference>
<dbReference type="InterPro" id="IPR005802">
    <property type="entry name" value="ADC_synth_comp_1"/>
</dbReference>
<dbReference type="PANTHER" id="PTHR11236:SF50">
    <property type="entry name" value="AMINODEOXYCHORISMATE SYNTHASE COMPONENT 1"/>
    <property type="match status" value="1"/>
</dbReference>
<dbReference type="Pfam" id="PF00425">
    <property type="entry name" value="Chorismate_bind"/>
    <property type="match status" value="1"/>
</dbReference>
<dbReference type="SUPFAM" id="SSF56752">
    <property type="entry name" value="D-aminoacid aminotransferase-like PLP-dependent enzymes"/>
    <property type="match status" value="1"/>
</dbReference>
<keyword evidence="2" id="KW-0808">Transferase</keyword>
<dbReference type="Gene3D" id="3.60.120.10">
    <property type="entry name" value="Anthranilate synthase"/>
    <property type="match status" value="1"/>
</dbReference>
<dbReference type="InterPro" id="IPR005801">
    <property type="entry name" value="ADC_synthase"/>
</dbReference>
<feature type="domain" description="Chorismate-utilising enzyme C-terminal" evidence="1">
    <location>
        <begin position="117"/>
        <end position="370"/>
    </location>
</feature>
<dbReference type="InterPro" id="IPR043131">
    <property type="entry name" value="BCAT-like_N"/>
</dbReference>
<accession>A0ABW3LPS7</accession>
<protein>
    <submittedName>
        <fullName evidence="2">Aminodeoxychorismate synthase component I</fullName>
        <ecNumber evidence="2">2.6.1.85</ecNumber>
    </submittedName>
</protein>
<dbReference type="Gene3D" id="3.20.10.10">
    <property type="entry name" value="D-amino Acid Aminotransferase, subunit A, domain 2"/>
    <property type="match status" value="1"/>
</dbReference>
<gene>
    <name evidence="2" type="primary">pabB</name>
    <name evidence="2" type="ORF">ACFQ3N_17125</name>
</gene>
<evidence type="ECO:0000313" key="3">
    <source>
        <dbReference type="Proteomes" id="UP001597040"/>
    </source>
</evidence>
<dbReference type="InterPro" id="IPR001544">
    <property type="entry name" value="Aminotrans_IV"/>
</dbReference>
<dbReference type="RefSeq" id="WP_390363862.1">
    <property type="nucleotide sequence ID" value="NZ_JBHTKJ010000059.1"/>
</dbReference>
<dbReference type="GO" id="GO:0046820">
    <property type="term" value="F:4-amino-4-deoxychorismate synthase activity"/>
    <property type="evidence" value="ECO:0007669"/>
    <property type="project" value="UniProtKB-EC"/>
</dbReference>
<evidence type="ECO:0000313" key="2">
    <source>
        <dbReference type="EMBL" id="MFD1040098.1"/>
    </source>
</evidence>